<reference evidence="10" key="1">
    <citation type="submission" date="2016-08" db="EMBL/GenBank/DDBJ databases">
        <authorList>
            <person name="Seilhamer J.J."/>
        </authorList>
    </citation>
    <scope>NUCLEOTIDE SEQUENCE</scope>
    <source>
        <strain evidence="10">86</strain>
    </source>
</reference>
<feature type="transmembrane region" description="Helical" evidence="8">
    <location>
        <begin position="12"/>
        <end position="36"/>
    </location>
</feature>
<dbReference type="Gene3D" id="1.10.3720.10">
    <property type="entry name" value="MetI-like"/>
    <property type="match status" value="2"/>
</dbReference>
<dbReference type="EMBL" id="FMJE01000002">
    <property type="protein sequence ID" value="SCM78677.1"/>
    <property type="molecule type" value="Genomic_DNA"/>
</dbReference>
<dbReference type="PROSITE" id="PS50928">
    <property type="entry name" value="ABC_TM1"/>
    <property type="match status" value="2"/>
</dbReference>
<feature type="transmembrane region" description="Helical" evidence="8">
    <location>
        <begin position="302"/>
        <end position="323"/>
    </location>
</feature>
<evidence type="ECO:0000256" key="8">
    <source>
        <dbReference type="RuleBase" id="RU363032"/>
    </source>
</evidence>
<feature type="transmembrane region" description="Helical" evidence="8">
    <location>
        <begin position="145"/>
        <end position="167"/>
    </location>
</feature>
<evidence type="ECO:0000256" key="4">
    <source>
        <dbReference type="ARBA" id="ARBA00022519"/>
    </source>
</evidence>
<organism evidence="10">
    <name type="scientific">uncultured Sporomusa sp</name>
    <dbReference type="NCBI Taxonomy" id="307249"/>
    <lineage>
        <taxon>Bacteria</taxon>
        <taxon>Bacillati</taxon>
        <taxon>Bacillota</taxon>
        <taxon>Negativicutes</taxon>
        <taxon>Selenomonadales</taxon>
        <taxon>Sporomusaceae</taxon>
        <taxon>Sporomusa</taxon>
        <taxon>environmental samples</taxon>
    </lineage>
</organism>
<name>A0A212LMC0_9FIRM</name>
<evidence type="ECO:0000256" key="7">
    <source>
        <dbReference type="ARBA" id="ARBA00023136"/>
    </source>
</evidence>
<sequence length="554" mass="60874">MRYSGEKRFSMWTSFSLIILAIFSVFIIYPLALVLYKSVVDPHSGSFTLDYLLKFFTKKFYWSTLVNSFQVTVCSTLLAALIGLPMAYVMRSVKIRGSSWLDILIVISYLSPPFIGAYAWIQLLGRNGMVTNFINELFGITFDGIYGFAGIVLVFTLQSFPLVYMYVSGALKGMDNSLNEAAESLGCGRVERIMRIIVPLIMPTLLASSLLVFMRVFADFGTPMLIGEGFKTMPVLIYTQFMSEVGGDDGFAAALCVIIITLTILMFFAQRFLANRSTYSMTALKPMAAEQAAGLKNMLSHAFVYLVVGLAILPQAVVIYTSFLKSNGGQVFTGGFGLQSYEATLFAKDNEVIWNTYMLGVISISIIVVLGILISYLTVRKRNVLNSTLDTITMFPYIIPGSVLGISFLFAFNNPPILLSGTALIMIIAFTIRRLPYTVRSGTAVIGQISPSVEEAAISLGASEMKTFTKVTVPMMMPGVLAGAIMSWVTIISELSSSIILYTNSTQTLTISIYTEVIRGNYGNASAYSTVLTITSILSLLIFYRLTGKRDISM</sequence>
<gene>
    <name evidence="10" type="ORF">KL86SPO_20184</name>
</gene>
<comment type="similarity">
    <text evidence="8">Belongs to the binding-protein-dependent transport system permease family.</text>
</comment>
<dbReference type="CDD" id="cd06261">
    <property type="entry name" value="TM_PBP2"/>
    <property type="match status" value="2"/>
</dbReference>
<feature type="transmembrane region" description="Helical" evidence="8">
    <location>
        <begin position="357"/>
        <end position="379"/>
    </location>
</feature>
<feature type="transmembrane region" description="Helical" evidence="8">
    <location>
        <begin position="100"/>
        <end position="121"/>
    </location>
</feature>
<keyword evidence="6 8" id="KW-1133">Transmembrane helix</keyword>
<keyword evidence="3" id="KW-1003">Cell membrane</keyword>
<accession>A0A212LMC0</accession>
<dbReference type="SUPFAM" id="SSF161098">
    <property type="entry name" value="MetI-like"/>
    <property type="match status" value="2"/>
</dbReference>
<keyword evidence="2 8" id="KW-0813">Transport</keyword>
<dbReference type="InterPro" id="IPR000515">
    <property type="entry name" value="MetI-like"/>
</dbReference>
<feature type="domain" description="ABC transmembrane type-1" evidence="9">
    <location>
        <begin position="353"/>
        <end position="543"/>
    </location>
</feature>
<dbReference type="PANTHER" id="PTHR43357:SF3">
    <property type="entry name" value="FE(3+)-TRANSPORT SYSTEM PERMEASE PROTEIN FBPB 2"/>
    <property type="match status" value="1"/>
</dbReference>
<dbReference type="GO" id="GO:0055085">
    <property type="term" value="P:transmembrane transport"/>
    <property type="evidence" value="ECO:0007669"/>
    <property type="project" value="InterPro"/>
</dbReference>
<feature type="transmembrane region" description="Helical" evidence="8">
    <location>
        <begin position="391"/>
        <end position="411"/>
    </location>
</feature>
<dbReference type="RefSeq" id="WP_075757499.1">
    <property type="nucleotide sequence ID" value="NZ_LT608335.1"/>
</dbReference>
<comment type="subcellular location">
    <subcellularLocation>
        <location evidence="1">Cell inner membrane</location>
        <topology evidence="1">Multi-pass membrane protein</topology>
    </subcellularLocation>
    <subcellularLocation>
        <location evidence="8">Cell membrane</location>
        <topology evidence="8">Multi-pass membrane protein</topology>
    </subcellularLocation>
</comment>
<evidence type="ECO:0000313" key="10">
    <source>
        <dbReference type="EMBL" id="SCM78677.1"/>
    </source>
</evidence>
<feature type="domain" description="ABC transmembrane type-1" evidence="9">
    <location>
        <begin position="65"/>
        <end position="270"/>
    </location>
</feature>
<dbReference type="AlphaFoldDB" id="A0A212LMC0"/>
<feature type="transmembrane region" description="Helical" evidence="8">
    <location>
        <begin position="60"/>
        <end position="88"/>
    </location>
</feature>
<evidence type="ECO:0000256" key="3">
    <source>
        <dbReference type="ARBA" id="ARBA00022475"/>
    </source>
</evidence>
<evidence type="ECO:0000256" key="6">
    <source>
        <dbReference type="ARBA" id="ARBA00022989"/>
    </source>
</evidence>
<dbReference type="Pfam" id="PF00528">
    <property type="entry name" value="BPD_transp_1"/>
    <property type="match status" value="2"/>
</dbReference>
<protein>
    <submittedName>
        <fullName evidence="10">ABC transporter, permease protein</fullName>
    </submittedName>
</protein>
<dbReference type="InterPro" id="IPR035906">
    <property type="entry name" value="MetI-like_sf"/>
</dbReference>
<evidence type="ECO:0000259" key="9">
    <source>
        <dbReference type="PROSITE" id="PS50928"/>
    </source>
</evidence>
<feature type="transmembrane region" description="Helical" evidence="8">
    <location>
        <begin position="196"/>
        <end position="218"/>
    </location>
</feature>
<evidence type="ECO:0000256" key="2">
    <source>
        <dbReference type="ARBA" id="ARBA00022448"/>
    </source>
</evidence>
<proteinExistence type="inferred from homology"/>
<feature type="transmembrane region" description="Helical" evidence="8">
    <location>
        <begin position="522"/>
        <end position="544"/>
    </location>
</feature>
<evidence type="ECO:0000256" key="5">
    <source>
        <dbReference type="ARBA" id="ARBA00022692"/>
    </source>
</evidence>
<keyword evidence="5 8" id="KW-0812">Transmembrane</keyword>
<dbReference type="GO" id="GO:0005886">
    <property type="term" value="C:plasma membrane"/>
    <property type="evidence" value="ECO:0007669"/>
    <property type="project" value="UniProtKB-SubCell"/>
</dbReference>
<keyword evidence="7 8" id="KW-0472">Membrane</keyword>
<evidence type="ECO:0000256" key="1">
    <source>
        <dbReference type="ARBA" id="ARBA00004429"/>
    </source>
</evidence>
<dbReference type="PANTHER" id="PTHR43357">
    <property type="entry name" value="INNER MEMBRANE ABC TRANSPORTER PERMEASE PROTEIN YDCV"/>
    <property type="match status" value="1"/>
</dbReference>
<feature type="transmembrane region" description="Helical" evidence="8">
    <location>
        <begin position="480"/>
        <end position="502"/>
    </location>
</feature>
<feature type="transmembrane region" description="Helical" evidence="8">
    <location>
        <begin position="251"/>
        <end position="269"/>
    </location>
</feature>
<feature type="transmembrane region" description="Helical" evidence="8">
    <location>
        <begin position="417"/>
        <end position="435"/>
    </location>
</feature>
<keyword evidence="4" id="KW-0997">Cell inner membrane</keyword>